<gene>
    <name evidence="4" type="ORF">Tco_0875774</name>
</gene>
<keyword evidence="1" id="KW-0479">Metal-binding</keyword>
<dbReference type="InterPro" id="IPR001878">
    <property type="entry name" value="Znf_CCHC"/>
</dbReference>
<protein>
    <submittedName>
        <fullName evidence="4">Reverse transcriptase domain-containing protein</fullName>
    </submittedName>
</protein>
<dbReference type="PROSITE" id="PS50158">
    <property type="entry name" value="ZF_CCHC"/>
    <property type="match status" value="1"/>
</dbReference>
<evidence type="ECO:0000256" key="2">
    <source>
        <dbReference type="SAM" id="MobiDB-lite"/>
    </source>
</evidence>
<dbReference type="SUPFAM" id="SSF57756">
    <property type="entry name" value="Retrovirus zinc finger-like domains"/>
    <property type="match status" value="1"/>
</dbReference>
<evidence type="ECO:0000259" key="3">
    <source>
        <dbReference type="PROSITE" id="PS50158"/>
    </source>
</evidence>
<dbReference type="SMART" id="SM00343">
    <property type="entry name" value="ZnF_C2HC"/>
    <property type="match status" value="1"/>
</dbReference>
<sequence>MDVVSYTQRFQELALMCGRMFPEESNQVEKYVGGLPDMIQGSVMASKPKTMQEAIEFANELIDQNIHNFAERQAENKRKPDNNSSDNNTQQPPFKRQNIAKAYSARPSEKEYDGTLLLCNKCKLPHNGPCTVKCVNCNRVGRLTRDYRSPASTNNQRTLTCYECGNQRHYMSDCPELKNQNHGN</sequence>
<dbReference type="Proteomes" id="UP001151760">
    <property type="component" value="Unassembled WGS sequence"/>
</dbReference>
<feature type="region of interest" description="Disordered" evidence="2">
    <location>
        <begin position="73"/>
        <end position="97"/>
    </location>
</feature>
<proteinExistence type="predicted"/>
<dbReference type="Gene3D" id="4.10.60.10">
    <property type="entry name" value="Zinc finger, CCHC-type"/>
    <property type="match status" value="1"/>
</dbReference>
<keyword evidence="1" id="KW-0863">Zinc-finger</keyword>
<keyword evidence="4" id="KW-0548">Nucleotidyltransferase</keyword>
<feature type="domain" description="CCHC-type" evidence="3">
    <location>
        <begin position="161"/>
        <end position="176"/>
    </location>
</feature>
<keyword evidence="4" id="KW-0808">Transferase</keyword>
<keyword evidence="4" id="KW-0695">RNA-directed DNA polymerase</keyword>
<evidence type="ECO:0000313" key="5">
    <source>
        <dbReference type="Proteomes" id="UP001151760"/>
    </source>
</evidence>
<evidence type="ECO:0000313" key="4">
    <source>
        <dbReference type="EMBL" id="GJT17068.1"/>
    </source>
</evidence>
<reference evidence="4" key="1">
    <citation type="journal article" date="2022" name="Int. J. Mol. Sci.">
        <title>Draft Genome of Tanacetum Coccineum: Genomic Comparison of Closely Related Tanacetum-Family Plants.</title>
        <authorList>
            <person name="Yamashiro T."/>
            <person name="Shiraishi A."/>
            <person name="Nakayama K."/>
            <person name="Satake H."/>
        </authorList>
    </citation>
    <scope>NUCLEOTIDE SEQUENCE</scope>
</reference>
<keyword evidence="5" id="KW-1185">Reference proteome</keyword>
<feature type="compositionally biased region" description="Polar residues" evidence="2">
    <location>
        <begin position="82"/>
        <end position="92"/>
    </location>
</feature>
<reference evidence="4" key="2">
    <citation type="submission" date="2022-01" db="EMBL/GenBank/DDBJ databases">
        <authorList>
            <person name="Yamashiro T."/>
            <person name="Shiraishi A."/>
            <person name="Satake H."/>
            <person name="Nakayama K."/>
        </authorList>
    </citation>
    <scope>NUCLEOTIDE SEQUENCE</scope>
</reference>
<comment type="caution">
    <text evidence="4">The sequence shown here is derived from an EMBL/GenBank/DDBJ whole genome shotgun (WGS) entry which is preliminary data.</text>
</comment>
<accession>A0ABQ5BTE7</accession>
<dbReference type="GO" id="GO:0003964">
    <property type="term" value="F:RNA-directed DNA polymerase activity"/>
    <property type="evidence" value="ECO:0007669"/>
    <property type="project" value="UniProtKB-KW"/>
</dbReference>
<name>A0ABQ5BTE7_9ASTR</name>
<keyword evidence="1" id="KW-0862">Zinc</keyword>
<dbReference type="EMBL" id="BQNB010013526">
    <property type="protein sequence ID" value="GJT17068.1"/>
    <property type="molecule type" value="Genomic_DNA"/>
</dbReference>
<dbReference type="InterPro" id="IPR036875">
    <property type="entry name" value="Znf_CCHC_sf"/>
</dbReference>
<evidence type="ECO:0000256" key="1">
    <source>
        <dbReference type="PROSITE-ProRule" id="PRU00047"/>
    </source>
</evidence>
<organism evidence="4 5">
    <name type="scientific">Tanacetum coccineum</name>
    <dbReference type="NCBI Taxonomy" id="301880"/>
    <lineage>
        <taxon>Eukaryota</taxon>
        <taxon>Viridiplantae</taxon>
        <taxon>Streptophyta</taxon>
        <taxon>Embryophyta</taxon>
        <taxon>Tracheophyta</taxon>
        <taxon>Spermatophyta</taxon>
        <taxon>Magnoliopsida</taxon>
        <taxon>eudicotyledons</taxon>
        <taxon>Gunneridae</taxon>
        <taxon>Pentapetalae</taxon>
        <taxon>asterids</taxon>
        <taxon>campanulids</taxon>
        <taxon>Asterales</taxon>
        <taxon>Asteraceae</taxon>
        <taxon>Asteroideae</taxon>
        <taxon>Anthemideae</taxon>
        <taxon>Anthemidinae</taxon>
        <taxon>Tanacetum</taxon>
    </lineage>
</organism>